<dbReference type="AlphaFoldDB" id="A0A166MUY8"/>
<dbReference type="EMBL" id="LFIW01002653">
    <property type="protein sequence ID" value="KZL65024.1"/>
    <property type="molecule type" value="Genomic_DNA"/>
</dbReference>
<sequence length="130" mass="14381">LPSKSKTRGERECEPRCMATGDFLTLISAQASPTWCVLVILYQLRTRPPHSGTFCRPCRALFALDSPTLDGLRFPSEFLWIPPSSLSHTLSSLKRDHTGSPRPSAPSIETLQPVPTDVHDEPSRPKPCLS</sequence>
<evidence type="ECO:0000313" key="3">
    <source>
        <dbReference type="Proteomes" id="UP000076584"/>
    </source>
</evidence>
<dbReference type="Proteomes" id="UP000076584">
    <property type="component" value="Unassembled WGS sequence"/>
</dbReference>
<accession>A0A166MUY8</accession>
<evidence type="ECO:0000256" key="1">
    <source>
        <dbReference type="SAM" id="MobiDB-lite"/>
    </source>
</evidence>
<name>A0A166MUY8_COLIC</name>
<feature type="region of interest" description="Disordered" evidence="1">
    <location>
        <begin position="90"/>
        <end position="130"/>
    </location>
</feature>
<organism evidence="2 3">
    <name type="scientific">Colletotrichum incanum</name>
    <name type="common">Soybean anthracnose fungus</name>
    <dbReference type="NCBI Taxonomy" id="1573173"/>
    <lineage>
        <taxon>Eukaryota</taxon>
        <taxon>Fungi</taxon>
        <taxon>Dikarya</taxon>
        <taxon>Ascomycota</taxon>
        <taxon>Pezizomycotina</taxon>
        <taxon>Sordariomycetes</taxon>
        <taxon>Hypocreomycetidae</taxon>
        <taxon>Glomerellales</taxon>
        <taxon>Glomerellaceae</taxon>
        <taxon>Colletotrichum</taxon>
        <taxon>Colletotrichum spaethianum species complex</taxon>
    </lineage>
</organism>
<proteinExistence type="predicted"/>
<keyword evidence="3" id="KW-1185">Reference proteome</keyword>
<protein>
    <submittedName>
        <fullName evidence="2">Uncharacterized protein</fullName>
    </submittedName>
</protein>
<comment type="caution">
    <text evidence="2">The sequence shown here is derived from an EMBL/GenBank/DDBJ whole genome shotgun (WGS) entry which is preliminary data.</text>
</comment>
<evidence type="ECO:0000313" key="2">
    <source>
        <dbReference type="EMBL" id="KZL65024.1"/>
    </source>
</evidence>
<feature type="non-terminal residue" evidence="2">
    <location>
        <position position="1"/>
    </location>
</feature>
<gene>
    <name evidence="2" type="ORF">CI238_04646</name>
</gene>
<reference evidence="2 3" key="1">
    <citation type="submission" date="2015-06" db="EMBL/GenBank/DDBJ databases">
        <title>Survival trade-offs in plant roots during colonization by closely related pathogenic and mutualistic fungi.</title>
        <authorList>
            <person name="Hacquard S."/>
            <person name="Kracher B."/>
            <person name="Hiruma K."/>
            <person name="Weinman A."/>
            <person name="Muench P."/>
            <person name="Garrido Oter R."/>
            <person name="Ver Loren van Themaat E."/>
            <person name="Dallerey J.-F."/>
            <person name="Damm U."/>
            <person name="Henrissat B."/>
            <person name="Lespinet O."/>
            <person name="Thon M."/>
            <person name="Kemen E."/>
            <person name="McHardy A.C."/>
            <person name="Schulze-Lefert P."/>
            <person name="O'Connell R.J."/>
        </authorList>
    </citation>
    <scope>NUCLEOTIDE SEQUENCE [LARGE SCALE GENOMIC DNA]</scope>
    <source>
        <strain evidence="2 3">MAFF 238704</strain>
    </source>
</reference>